<dbReference type="OrthoDB" id="2683673at2759"/>
<dbReference type="EMBL" id="KN832007">
    <property type="protein sequence ID" value="KIN99160.1"/>
    <property type="molecule type" value="Genomic_DNA"/>
</dbReference>
<dbReference type="STRING" id="870435.A0A0C3NUQ5"/>
<evidence type="ECO:0000313" key="3">
    <source>
        <dbReference type="Proteomes" id="UP000054217"/>
    </source>
</evidence>
<sequence length="135" mass="16099">MKLLNVEAVLDQDKGITHARPEIITELDDQTTRYAILSHRWGAEVSYEEMIGLMKMEEHEREEIRQRQGYRKIIKSCEQAMKDGYKWLWNDTCCIDKRSSSELSEAINSIFRWYRNAQVCYTYLHDLDRPTLPPR</sequence>
<organism evidence="2 3">
    <name type="scientific">Pisolithus tinctorius Marx 270</name>
    <dbReference type="NCBI Taxonomy" id="870435"/>
    <lineage>
        <taxon>Eukaryota</taxon>
        <taxon>Fungi</taxon>
        <taxon>Dikarya</taxon>
        <taxon>Basidiomycota</taxon>
        <taxon>Agaricomycotina</taxon>
        <taxon>Agaricomycetes</taxon>
        <taxon>Agaricomycetidae</taxon>
        <taxon>Boletales</taxon>
        <taxon>Sclerodermatineae</taxon>
        <taxon>Pisolithaceae</taxon>
        <taxon>Pisolithus</taxon>
    </lineage>
</organism>
<dbReference type="PANTHER" id="PTHR10622">
    <property type="entry name" value="HET DOMAIN-CONTAINING PROTEIN"/>
    <property type="match status" value="1"/>
</dbReference>
<dbReference type="PANTHER" id="PTHR10622:SF10">
    <property type="entry name" value="HET DOMAIN-CONTAINING PROTEIN"/>
    <property type="match status" value="1"/>
</dbReference>
<gene>
    <name evidence="2" type="ORF">M404DRAFT_966081</name>
</gene>
<accession>A0A0C3NUQ5</accession>
<dbReference type="InParanoid" id="A0A0C3NUQ5"/>
<feature type="domain" description="Heterokaryon incompatibility" evidence="1">
    <location>
        <begin position="34"/>
        <end position="127"/>
    </location>
</feature>
<keyword evidence="3" id="KW-1185">Reference proteome</keyword>
<evidence type="ECO:0000259" key="1">
    <source>
        <dbReference type="Pfam" id="PF06985"/>
    </source>
</evidence>
<proteinExistence type="predicted"/>
<name>A0A0C3NUQ5_PISTI</name>
<dbReference type="AlphaFoldDB" id="A0A0C3NUQ5"/>
<reference evidence="3" key="2">
    <citation type="submission" date="2015-01" db="EMBL/GenBank/DDBJ databases">
        <title>Evolutionary Origins and Diversification of the Mycorrhizal Mutualists.</title>
        <authorList>
            <consortium name="DOE Joint Genome Institute"/>
            <consortium name="Mycorrhizal Genomics Consortium"/>
            <person name="Kohler A."/>
            <person name="Kuo A."/>
            <person name="Nagy L.G."/>
            <person name="Floudas D."/>
            <person name="Copeland A."/>
            <person name="Barry K.W."/>
            <person name="Cichocki N."/>
            <person name="Veneault-Fourrey C."/>
            <person name="LaButti K."/>
            <person name="Lindquist E.A."/>
            <person name="Lipzen A."/>
            <person name="Lundell T."/>
            <person name="Morin E."/>
            <person name="Murat C."/>
            <person name="Riley R."/>
            <person name="Ohm R."/>
            <person name="Sun H."/>
            <person name="Tunlid A."/>
            <person name="Henrissat B."/>
            <person name="Grigoriev I.V."/>
            <person name="Hibbett D.S."/>
            <person name="Martin F."/>
        </authorList>
    </citation>
    <scope>NUCLEOTIDE SEQUENCE [LARGE SCALE GENOMIC DNA]</scope>
    <source>
        <strain evidence="3">Marx 270</strain>
    </source>
</reference>
<dbReference type="Pfam" id="PF06985">
    <property type="entry name" value="HET"/>
    <property type="match status" value="1"/>
</dbReference>
<dbReference type="HOGENOM" id="CLU_000288_138_5_1"/>
<protein>
    <recommendedName>
        <fullName evidence="1">Heterokaryon incompatibility domain-containing protein</fullName>
    </recommendedName>
</protein>
<dbReference type="InterPro" id="IPR010730">
    <property type="entry name" value="HET"/>
</dbReference>
<reference evidence="2 3" key="1">
    <citation type="submission" date="2014-04" db="EMBL/GenBank/DDBJ databases">
        <authorList>
            <consortium name="DOE Joint Genome Institute"/>
            <person name="Kuo A."/>
            <person name="Kohler A."/>
            <person name="Costa M.D."/>
            <person name="Nagy L.G."/>
            <person name="Floudas D."/>
            <person name="Copeland A."/>
            <person name="Barry K.W."/>
            <person name="Cichocki N."/>
            <person name="Veneault-Fourrey C."/>
            <person name="LaButti K."/>
            <person name="Lindquist E.A."/>
            <person name="Lipzen A."/>
            <person name="Lundell T."/>
            <person name="Morin E."/>
            <person name="Murat C."/>
            <person name="Sun H."/>
            <person name="Tunlid A."/>
            <person name="Henrissat B."/>
            <person name="Grigoriev I.V."/>
            <person name="Hibbett D.S."/>
            <person name="Martin F."/>
            <person name="Nordberg H.P."/>
            <person name="Cantor M.N."/>
            <person name="Hua S.X."/>
        </authorList>
    </citation>
    <scope>NUCLEOTIDE SEQUENCE [LARGE SCALE GENOMIC DNA]</scope>
    <source>
        <strain evidence="2 3">Marx 270</strain>
    </source>
</reference>
<evidence type="ECO:0000313" key="2">
    <source>
        <dbReference type="EMBL" id="KIN99160.1"/>
    </source>
</evidence>
<dbReference type="Proteomes" id="UP000054217">
    <property type="component" value="Unassembled WGS sequence"/>
</dbReference>